<evidence type="ECO:0000256" key="1">
    <source>
        <dbReference type="ARBA" id="ARBA00005417"/>
    </source>
</evidence>
<dbReference type="CDD" id="cd03225">
    <property type="entry name" value="ABC_cobalt_CbiO_domain1"/>
    <property type="match status" value="1"/>
</dbReference>
<evidence type="ECO:0000256" key="3">
    <source>
        <dbReference type="ARBA" id="ARBA00022741"/>
    </source>
</evidence>
<feature type="domain" description="ABC transporter" evidence="5">
    <location>
        <begin position="5"/>
        <end position="237"/>
    </location>
</feature>
<name>A0A081BNT9_9BACT</name>
<accession>A0A081BNT9</accession>
<dbReference type="EMBL" id="DF820458">
    <property type="protein sequence ID" value="GAK52055.1"/>
    <property type="molecule type" value="Genomic_DNA"/>
</dbReference>
<evidence type="ECO:0000313" key="6">
    <source>
        <dbReference type="EMBL" id="GAK52055.1"/>
    </source>
</evidence>
<dbReference type="PANTHER" id="PTHR43553:SF24">
    <property type="entry name" value="ENERGY-COUPLING FACTOR TRANSPORTER ATP-BINDING PROTEIN ECFA1"/>
    <property type="match status" value="1"/>
</dbReference>
<dbReference type="InterPro" id="IPR050095">
    <property type="entry name" value="ECF_ABC_transporter_ATP-bd"/>
</dbReference>
<dbReference type="SMART" id="SM00382">
    <property type="entry name" value="AAA"/>
    <property type="match status" value="1"/>
</dbReference>
<dbReference type="Gene3D" id="3.40.50.300">
    <property type="entry name" value="P-loop containing nucleotide triphosphate hydrolases"/>
    <property type="match status" value="1"/>
</dbReference>
<dbReference type="Proteomes" id="UP000030700">
    <property type="component" value="Unassembled WGS sequence"/>
</dbReference>
<organism evidence="6">
    <name type="scientific">Candidatus Moduliflexus flocculans</name>
    <dbReference type="NCBI Taxonomy" id="1499966"/>
    <lineage>
        <taxon>Bacteria</taxon>
        <taxon>Candidatus Moduliflexota</taxon>
        <taxon>Candidatus Moduliflexia</taxon>
        <taxon>Candidatus Moduliflexales</taxon>
        <taxon>Candidatus Moduliflexaceae</taxon>
    </lineage>
</organism>
<dbReference type="InterPro" id="IPR027417">
    <property type="entry name" value="P-loop_NTPase"/>
</dbReference>
<keyword evidence="3" id="KW-0547">Nucleotide-binding</keyword>
<evidence type="ECO:0000313" key="7">
    <source>
        <dbReference type="Proteomes" id="UP000030700"/>
    </source>
</evidence>
<dbReference type="AlphaFoldDB" id="A0A081BNT9"/>
<dbReference type="STRING" id="1499966.U14_03302"/>
<dbReference type="InterPro" id="IPR003593">
    <property type="entry name" value="AAA+_ATPase"/>
</dbReference>
<dbReference type="SUPFAM" id="SSF52540">
    <property type="entry name" value="P-loop containing nucleoside triphosphate hydrolases"/>
    <property type="match status" value="1"/>
</dbReference>
<dbReference type="InterPro" id="IPR017871">
    <property type="entry name" value="ABC_transporter-like_CS"/>
</dbReference>
<keyword evidence="7" id="KW-1185">Reference proteome</keyword>
<dbReference type="HOGENOM" id="CLU_000604_1_22_0"/>
<dbReference type="Pfam" id="PF00005">
    <property type="entry name" value="ABC_tran"/>
    <property type="match status" value="1"/>
</dbReference>
<protein>
    <submittedName>
        <fullName evidence="6">Cobalt import ATP-binding protein CbiO 1</fullName>
    </submittedName>
</protein>
<evidence type="ECO:0000259" key="5">
    <source>
        <dbReference type="PROSITE" id="PS50893"/>
    </source>
</evidence>
<keyword evidence="2" id="KW-0813">Transport</keyword>
<sequence>MTPILEFRQVSYSYPMQDAPALREVSFAVRPGEFLGILGTDESGKTTLAKLCTGRVPPSAGAIYAGGTLLQPPPAARPVRIGVVFSDPENQIVGTTVEEDLAFGLGNLCVPPEEMRRRVDEYLDWFGLSAYAKRSPRELSGGEQQKLCLAGVLIMQPDCLIVDEPLSFLDAGSRGELLRLLLDINRAGMAIVYLTHDLQELDAAQRILLLKQGAILHETDYVALWNAPEVLERAGIAAPELLRCRLKLRELGCQIRDDSITPDAIANDCQG</sequence>
<reference evidence="6" key="1">
    <citation type="journal article" date="2015" name="PeerJ">
        <title>First genomic representation of candidate bacterial phylum KSB3 points to enhanced environmental sensing as a trigger of wastewater bulking.</title>
        <authorList>
            <person name="Sekiguchi Y."/>
            <person name="Ohashi A."/>
            <person name="Parks D.H."/>
            <person name="Yamauchi T."/>
            <person name="Tyson G.W."/>
            <person name="Hugenholtz P."/>
        </authorList>
    </citation>
    <scope>NUCLEOTIDE SEQUENCE [LARGE SCALE GENOMIC DNA]</scope>
</reference>
<dbReference type="PROSITE" id="PS00211">
    <property type="entry name" value="ABC_TRANSPORTER_1"/>
    <property type="match status" value="1"/>
</dbReference>
<evidence type="ECO:0000256" key="2">
    <source>
        <dbReference type="ARBA" id="ARBA00022448"/>
    </source>
</evidence>
<comment type="similarity">
    <text evidence="1">Belongs to the ABC transporter superfamily.</text>
</comment>
<dbReference type="PANTHER" id="PTHR43553">
    <property type="entry name" value="HEAVY METAL TRANSPORTER"/>
    <property type="match status" value="1"/>
</dbReference>
<dbReference type="GO" id="GO:0016887">
    <property type="term" value="F:ATP hydrolysis activity"/>
    <property type="evidence" value="ECO:0007669"/>
    <property type="project" value="InterPro"/>
</dbReference>
<gene>
    <name evidence="6" type="ORF">U14_03302</name>
</gene>
<dbReference type="GO" id="GO:0005524">
    <property type="term" value="F:ATP binding"/>
    <property type="evidence" value="ECO:0007669"/>
    <property type="project" value="UniProtKB-KW"/>
</dbReference>
<dbReference type="GO" id="GO:0043190">
    <property type="term" value="C:ATP-binding cassette (ABC) transporter complex"/>
    <property type="evidence" value="ECO:0007669"/>
    <property type="project" value="TreeGrafter"/>
</dbReference>
<dbReference type="InterPro" id="IPR003439">
    <property type="entry name" value="ABC_transporter-like_ATP-bd"/>
</dbReference>
<dbReference type="PROSITE" id="PS50893">
    <property type="entry name" value="ABC_TRANSPORTER_2"/>
    <property type="match status" value="1"/>
</dbReference>
<keyword evidence="4 6" id="KW-0067">ATP-binding</keyword>
<dbReference type="InterPro" id="IPR015856">
    <property type="entry name" value="ABC_transpr_CbiO/EcfA_su"/>
</dbReference>
<proteinExistence type="inferred from homology"/>
<dbReference type="GO" id="GO:0042626">
    <property type="term" value="F:ATPase-coupled transmembrane transporter activity"/>
    <property type="evidence" value="ECO:0007669"/>
    <property type="project" value="TreeGrafter"/>
</dbReference>
<evidence type="ECO:0000256" key="4">
    <source>
        <dbReference type="ARBA" id="ARBA00022840"/>
    </source>
</evidence>